<dbReference type="Pfam" id="PF00069">
    <property type="entry name" value="Pkinase"/>
    <property type="match status" value="1"/>
</dbReference>
<evidence type="ECO:0000313" key="4">
    <source>
        <dbReference type="RefSeq" id="XP_011095377.1"/>
    </source>
</evidence>
<reference evidence="4" key="1">
    <citation type="submission" date="2025-08" db="UniProtKB">
        <authorList>
            <consortium name="RefSeq"/>
        </authorList>
    </citation>
    <scope>IDENTIFICATION</scope>
</reference>
<feature type="compositionally biased region" description="Polar residues" evidence="1">
    <location>
        <begin position="777"/>
        <end position="806"/>
    </location>
</feature>
<dbReference type="InParanoid" id="A0A6I9U4B9"/>
<dbReference type="GO" id="GO:0005524">
    <property type="term" value="F:ATP binding"/>
    <property type="evidence" value="ECO:0007669"/>
    <property type="project" value="InterPro"/>
</dbReference>
<dbReference type="PANTHER" id="PTHR12984">
    <property type="entry name" value="SCY1-RELATED S/T PROTEIN KINASE-LIKE"/>
    <property type="match status" value="1"/>
</dbReference>
<dbReference type="OrthoDB" id="79687at2759"/>
<dbReference type="RefSeq" id="XP_011095377.1">
    <property type="nucleotide sequence ID" value="XM_011097075.2"/>
</dbReference>
<dbReference type="AlphaFoldDB" id="A0A6I9U4B9"/>
<dbReference type="InterPro" id="IPR011989">
    <property type="entry name" value="ARM-like"/>
</dbReference>
<feature type="compositionally biased region" description="Polar residues" evidence="1">
    <location>
        <begin position="822"/>
        <end position="831"/>
    </location>
</feature>
<dbReference type="KEGG" id="sind:105174851"/>
<evidence type="ECO:0000313" key="3">
    <source>
        <dbReference type="Proteomes" id="UP000504604"/>
    </source>
</evidence>
<feature type="compositionally biased region" description="Low complexity" evidence="1">
    <location>
        <begin position="832"/>
        <end position="844"/>
    </location>
</feature>
<feature type="region of interest" description="Disordered" evidence="1">
    <location>
        <begin position="881"/>
        <end position="934"/>
    </location>
</feature>
<sequence>MSLNMKTLTQALAKASAKASAVIEKTVQTTVQEVTGLPRAMQDYELIDQIASAGPGLAWKLYSAKSRDTHVPAVYPIVCVWVLDKKALSEARQRAGLSKAAEDAFLDVIRADAARLVRLRHPGVVHVVQALDESKNAMAMVTEPLFASVANTLGNVENISKVPKELKGMDMGLLEVKHGLLQIAETLDFLHNNARLIHRAIAPESVLITSNGAWKLSGFGFAISTDQSSNDSASMQAFHYAEYDVEDSILPLQPSINYTAPELVRSKTSSVGPASDVFSLACLAYHLIARKPLFDCHNNVKMYMNSLTYLTNEAFSAIPRELIPDLQRMLSANEALRQTAIDFTGSSFFREDTRLRALRFLDHMLERDNMQKSEFLKALSDMWKDFDPRVLRFKVLPPLCAELRNLVMQPIILPMVLTIAESQDKSDFELSTLPALVPVLNSAAGETLLLLVKHAELIINKASQEHLISHVLPILVRAYDDTDARLQEEVLKQTILLARQLDKQLVKQIVLPRVHGLALKTTVAAVRVNALLCFSEMVHILDKSAVLDILQTIQRCTAVDHSAPTLMCTLGVANSILKQFGIEFVVEHVLPLLLPLLITQQLNVQQFAKYMLFIKDVLRKIEEKRGVTLTESGIPEVKPLQVADGYTLGQINKAASAAPSITKRSSSWDEDWIPARPASTVPPSLAAISAAQPAVPSQPAQGISTYSMSSTASVASTEQLPSSCPAVDVEWPPRSSSGVATQFGDFKNLNGNKGTSESSLDDIDPFANWPPRRSGAPSVSTSLNNGTTASSAKKNGNINMGTSPNGLSFQSESWAFGMQATGESMSQNQGISSLPNVGSSSGGLSSQNSLGYLKQNLGTSALGSSIEKAADLESIFAPNKNEHAAPRLAPPPTNAVGRVRARGRGSQGQTGPSSPSYSGRMKSQTQQTPILDLL</sequence>
<name>A0A6I9U4B9_SESIN</name>
<dbReference type="InterPro" id="IPR000719">
    <property type="entry name" value="Prot_kinase_dom"/>
</dbReference>
<dbReference type="PROSITE" id="PS50011">
    <property type="entry name" value="PROTEIN_KINASE_DOM"/>
    <property type="match status" value="1"/>
</dbReference>
<dbReference type="PANTHER" id="PTHR12984:SF6">
    <property type="entry name" value="SCY1-LIKE PROTEIN 2"/>
    <property type="match status" value="1"/>
</dbReference>
<dbReference type="InterPro" id="IPR016024">
    <property type="entry name" value="ARM-type_fold"/>
</dbReference>
<dbReference type="InterPro" id="IPR051177">
    <property type="entry name" value="CIK-Related_Protein"/>
</dbReference>
<proteinExistence type="predicted"/>
<dbReference type="Gene3D" id="1.25.10.10">
    <property type="entry name" value="Leucine-rich Repeat Variant"/>
    <property type="match status" value="1"/>
</dbReference>
<evidence type="ECO:0000259" key="2">
    <source>
        <dbReference type="PROSITE" id="PS50011"/>
    </source>
</evidence>
<dbReference type="GO" id="GO:0004672">
    <property type="term" value="F:protein kinase activity"/>
    <property type="evidence" value="ECO:0007669"/>
    <property type="project" value="InterPro"/>
</dbReference>
<feature type="region of interest" description="Disordered" evidence="1">
    <location>
        <begin position="822"/>
        <end position="844"/>
    </location>
</feature>
<feature type="compositionally biased region" description="Low complexity" evidence="1">
    <location>
        <begin position="907"/>
        <end position="919"/>
    </location>
</feature>
<dbReference type="CDD" id="cd14011">
    <property type="entry name" value="PK_SCY1_like"/>
    <property type="match status" value="1"/>
</dbReference>
<keyword evidence="3" id="KW-1185">Reference proteome</keyword>
<feature type="compositionally biased region" description="Polar residues" evidence="1">
    <location>
        <begin position="749"/>
        <end position="758"/>
    </location>
</feature>
<feature type="compositionally biased region" description="Polar residues" evidence="1">
    <location>
        <begin position="921"/>
        <end position="934"/>
    </location>
</feature>
<dbReference type="InterPro" id="IPR011009">
    <property type="entry name" value="Kinase-like_dom_sf"/>
</dbReference>
<dbReference type="SUPFAM" id="SSF48371">
    <property type="entry name" value="ARM repeat"/>
    <property type="match status" value="1"/>
</dbReference>
<feature type="region of interest" description="Disordered" evidence="1">
    <location>
        <begin position="728"/>
        <end position="806"/>
    </location>
</feature>
<dbReference type="SMART" id="SM00220">
    <property type="entry name" value="S_TKc"/>
    <property type="match status" value="1"/>
</dbReference>
<feature type="domain" description="Protein kinase" evidence="2">
    <location>
        <begin position="44"/>
        <end position="349"/>
    </location>
</feature>
<gene>
    <name evidence="4" type="primary">LOC105174851</name>
</gene>
<dbReference type="Gene3D" id="3.30.200.20">
    <property type="entry name" value="Phosphorylase Kinase, domain 1"/>
    <property type="match status" value="1"/>
</dbReference>
<dbReference type="FunCoup" id="A0A6I9U4B9">
    <property type="interactions" value="3738"/>
</dbReference>
<accession>A0A6I9U4B9</accession>
<protein>
    <submittedName>
        <fullName evidence="4">SCY1-like protein 2</fullName>
    </submittedName>
</protein>
<evidence type="ECO:0000256" key="1">
    <source>
        <dbReference type="SAM" id="MobiDB-lite"/>
    </source>
</evidence>
<dbReference type="Gene3D" id="1.10.510.10">
    <property type="entry name" value="Transferase(Phosphotransferase) domain 1"/>
    <property type="match status" value="1"/>
</dbReference>
<dbReference type="SUPFAM" id="SSF56112">
    <property type="entry name" value="Protein kinase-like (PK-like)"/>
    <property type="match status" value="1"/>
</dbReference>
<dbReference type="GeneID" id="105174851"/>
<dbReference type="Proteomes" id="UP000504604">
    <property type="component" value="Linkage group LG2"/>
</dbReference>
<organism evidence="3 4">
    <name type="scientific">Sesamum indicum</name>
    <name type="common">Oriental sesame</name>
    <name type="synonym">Sesamum orientale</name>
    <dbReference type="NCBI Taxonomy" id="4182"/>
    <lineage>
        <taxon>Eukaryota</taxon>
        <taxon>Viridiplantae</taxon>
        <taxon>Streptophyta</taxon>
        <taxon>Embryophyta</taxon>
        <taxon>Tracheophyta</taxon>
        <taxon>Spermatophyta</taxon>
        <taxon>Magnoliopsida</taxon>
        <taxon>eudicotyledons</taxon>
        <taxon>Gunneridae</taxon>
        <taxon>Pentapetalae</taxon>
        <taxon>asterids</taxon>
        <taxon>lamiids</taxon>
        <taxon>Lamiales</taxon>
        <taxon>Pedaliaceae</taxon>
        <taxon>Sesamum</taxon>
    </lineage>
</organism>